<evidence type="ECO:0000313" key="16">
    <source>
        <dbReference type="Proteomes" id="UP000680815"/>
    </source>
</evidence>
<keyword evidence="12 13" id="KW-0472">Membrane</keyword>
<dbReference type="CDD" id="cd06158">
    <property type="entry name" value="S2P-M50_like_1"/>
    <property type="match status" value="1"/>
</dbReference>
<dbReference type="InterPro" id="IPR052348">
    <property type="entry name" value="Metallopeptidase_M50B"/>
</dbReference>
<accession>A0ABS4AP26</accession>
<dbReference type="Proteomes" id="UP000680815">
    <property type="component" value="Unassembled WGS sequence"/>
</dbReference>
<dbReference type="PANTHER" id="PTHR35864">
    <property type="entry name" value="ZINC METALLOPROTEASE MJ0611-RELATED"/>
    <property type="match status" value="1"/>
</dbReference>
<dbReference type="Pfam" id="PF02163">
    <property type="entry name" value="Peptidase_M50"/>
    <property type="match status" value="1"/>
</dbReference>
<comment type="similarity">
    <text evidence="3">Belongs to the peptidase M50B family.</text>
</comment>
<keyword evidence="9" id="KW-0862">Zinc</keyword>
<sequence length="235" mass="24489">MPDWLPEAAAAVLAAVLAITLHEAAHGYAALALGDDTAKRLGRISLNPLRHVDPVGTLLLPGLMVAGQLLALGRVEALFGWAKPVPVDIFRLRSPRWGMVLVAAAGPAVNAALAVAAALLAHLVLAGQGLMGPELMEFLMRFVGLSILANLVLGLFNLLPLPPLDGGRIMVGILPRAPALALARVEPYGLLIVILVLFIAPLAVPGWDPMGVFVREVVAPAFNLVLLLTGHGGGR</sequence>
<feature type="domain" description="Peptidase M50" evidence="14">
    <location>
        <begin position="140"/>
        <end position="197"/>
    </location>
</feature>
<dbReference type="InterPro" id="IPR008915">
    <property type="entry name" value="Peptidase_M50"/>
</dbReference>
<evidence type="ECO:0000259" key="14">
    <source>
        <dbReference type="Pfam" id="PF02163"/>
    </source>
</evidence>
<comment type="caution">
    <text evidence="15">The sequence shown here is derived from an EMBL/GenBank/DDBJ whole genome shotgun (WGS) entry which is preliminary data.</text>
</comment>
<evidence type="ECO:0000256" key="7">
    <source>
        <dbReference type="ARBA" id="ARBA00022723"/>
    </source>
</evidence>
<protein>
    <submittedName>
        <fullName evidence="15">Site-2 protease family protein</fullName>
    </submittedName>
</protein>
<dbReference type="GO" id="GO:0006508">
    <property type="term" value="P:proteolysis"/>
    <property type="evidence" value="ECO:0007669"/>
    <property type="project" value="UniProtKB-KW"/>
</dbReference>
<dbReference type="EMBL" id="JAGIYZ010000002">
    <property type="protein sequence ID" value="MBP0463119.1"/>
    <property type="molecule type" value="Genomic_DNA"/>
</dbReference>
<feature type="transmembrane region" description="Helical" evidence="13">
    <location>
        <begin position="210"/>
        <end position="229"/>
    </location>
</feature>
<name>A0ABS4AP26_9PROT</name>
<evidence type="ECO:0000256" key="2">
    <source>
        <dbReference type="ARBA" id="ARBA00004651"/>
    </source>
</evidence>
<evidence type="ECO:0000256" key="6">
    <source>
        <dbReference type="ARBA" id="ARBA00022692"/>
    </source>
</evidence>
<comment type="subcellular location">
    <subcellularLocation>
        <location evidence="2">Cell membrane</location>
        <topology evidence="2">Multi-pass membrane protein</topology>
    </subcellularLocation>
</comment>
<evidence type="ECO:0000256" key="9">
    <source>
        <dbReference type="ARBA" id="ARBA00022833"/>
    </source>
</evidence>
<evidence type="ECO:0000256" key="4">
    <source>
        <dbReference type="ARBA" id="ARBA00022475"/>
    </source>
</evidence>
<feature type="transmembrane region" description="Helical" evidence="13">
    <location>
        <begin position="100"/>
        <end position="126"/>
    </location>
</feature>
<dbReference type="RefSeq" id="WP_209350490.1">
    <property type="nucleotide sequence ID" value="NZ_JAGIYZ010000002.1"/>
</dbReference>
<dbReference type="InterPro" id="IPR044537">
    <property type="entry name" value="Rip2-like"/>
</dbReference>
<evidence type="ECO:0000256" key="12">
    <source>
        <dbReference type="ARBA" id="ARBA00023136"/>
    </source>
</evidence>
<keyword evidence="16" id="KW-1185">Reference proteome</keyword>
<organism evidence="15 16">
    <name type="scientific">Roseomonas nitratireducens</name>
    <dbReference type="NCBI Taxonomy" id="2820810"/>
    <lineage>
        <taxon>Bacteria</taxon>
        <taxon>Pseudomonadati</taxon>
        <taxon>Pseudomonadota</taxon>
        <taxon>Alphaproteobacteria</taxon>
        <taxon>Acetobacterales</taxon>
        <taxon>Roseomonadaceae</taxon>
        <taxon>Roseomonas</taxon>
    </lineage>
</organism>
<evidence type="ECO:0000256" key="8">
    <source>
        <dbReference type="ARBA" id="ARBA00022801"/>
    </source>
</evidence>
<evidence type="ECO:0000256" key="5">
    <source>
        <dbReference type="ARBA" id="ARBA00022670"/>
    </source>
</evidence>
<feature type="transmembrane region" description="Helical" evidence="13">
    <location>
        <begin position="138"/>
        <end position="159"/>
    </location>
</feature>
<evidence type="ECO:0000256" key="3">
    <source>
        <dbReference type="ARBA" id="ARBA00007931"/>
    </source>
</evidence>
<feature type="transmembrane region" description="Helical" evidence="13">
    <location>
        <begin position="180"/>
        <end position="204"/>
    </location>
</feature>
<keyword evidence="11" id="KW-0482">Metalloprotease</keyword>
<evidence type="ECO:0000256" key="1">
    <source>
        <dbReference type="ARBA" id="ARBA00001947"/>
    </source>
</evidence>
<evidence type="ECO:0000256" key="10">
    <source>
        <dbReference type="ARBA" id="ARBA00022989"/>
    </source>
</evidence>
<proteinExistence type="inferred from homology"/>
<keyword evidence="4" id="KW-1003">Cell membrane</keyword>
<keyword evidence="7" id="KW-0479">Metal-binding</keyword>
<evidence type="ECO:0000256" key="11">
    <source>
        <dbReference type="ARBA" id="ARBA00023049"/>
    </source>
</evidence>
<evidence type="ECO:0000313" key="15">
    <source>
        <dbReference type="EMBL" id="MBP0463119.1"/>
    </source>
</evidence>
<evidence type="ECO:0000256" key="13">
    <source>
        <dbReference type="SAM" id="Phobius"/>
    </source>
</evidence>
<comment type="cofactor">
    <cofactor evidence="1">
        <name>Zn(2+)</name>
        <dbReference type="ChEBI" id="CHEBI:29105"/>
    </cofactor>
</comment>
<dbReference type="GO" id="GO:0008233">
    <property type="term" value="F:peptidase activity"/>
    <property type="evidence" value="ECO:0007669"/>
    <property type="project" value="UniProtKB-KW"/>
</dbReference>
<keyword evidence="6 13" id="KW-0812">Transmembrane</keyword>
<keyword evidence="8" id="KW-0378">Hydrolase</keyword>
<reference evidence="15 16" key="1">
    <citation type="submission" date="2021-03" db="EMBL/GenBank/DDBJ databases">
        <authorList>
            <person name="So Y."/>
        </authorList>
    </citation>
    <scope>NUCLEOTIDE SEQUENCE [LARGE SCALE GENOMIC DNA]</scope>
    <source>
        <strain evidence="15 16">PWR1</strain>
    </source>
</reference>
<dbReference type="PANTHER" id="PTHR35864:SF1">
    <property type="entry name" value="ZINC METALLOPROTEASE YWHC-RELATED"/>
    <property type="match status" value="1"/>
</dbReference>
<keyword evidence="5 15" id="KW-0645">Protease</keyword>
<keyword evidence="10 13" id="KW-1133">Transmembrane helix</keyword>
<gene>
    <name evidence="15" type="ORF">J5Y09_04285</name>
</gene>